<gene>
    <name evidence="1" type="ORF">FE257_011188</name>
</gene>
<organism evidence="1 2">
    <name type="scientific">Aspergillus nanangensis</name>
    <dbReference type="NCBI Taxonomy" id="2582783"/>
    <lineage>
        <taxon>Eukaryota</taxon>
        <taxon>Fungi</taxon>
        <taxon>Dikarya</taxon>
        <taxon>Ascomycota</taxon>
        <taxon>Pezizomycotina</taxon>
        <taxon>Eurotiomycetes</taxon>
        <taxon>Eurotiomycetidae</taxon>
        <taxon>Eurotiales</taxon>
        <taxon>Aspergillaceae</taxon>
        <taxon>Aspergillus</taxon>
        <taxon>Aspergillus subgen. Circumdati</taxon>
    </lineage>
</organism>
<dbReference type="Gene3D" id="3.30.420.10">
    <property type="entry name" value="Ribonuclease H-like superfamily/Ribonuclease H"/>
    <property type="match status" value="1"/>
</dbReference>
<dbReference type="Proteomes" id="UP001194746">
    <property type="component" value="Unassembled WGS sequence"/>
</dbReference>
<accession>A0AAD4CHP3</accession>
<dbReference type="GO" id="GO:0003676">
    <property type="term" value="F:nucleic acid binding"/>
    <property type="evidence" value="ECO:0007669"/>
    <property type="project" value="InterPro"/>
</dbReference>
<proteinExistence type="predicted"/>
<name>A0AAD4CHP3_ASPNN</name>
<keyword evidence="2" id="KW-1185">Reference proteome</keyword>
<dbReference type="InterPro" id="IPR012337">
    <property type="entry name" value="RNaseH-like_sf"/>
</dbReference>
<dbReference type="SUPFAM" id="SSF53098">
    <property type="entry name" value="Ribonuclease H-like"/>
    <property type="match status" value="1"/>
</dbReference>
<dbReference type="AlphaFoldDB" id="A0AAD4CHP3"/>
<protein>
    <recommendedName>
        <fullName evidence="3">Integrase catalytic domain-containing protein</fullName>
    </recommendedName>
</protein>
<sequence length="84" mass="9135">MGPSLAKQLTNPVVILEPFQVLAIGYMGPSNPQSANGYQYVIVGVDYFTRFVIARPVTRTDAATSFQFLRDDVTCDGSDDSAMV</sequence>
<reference evidence="1" key="1">
    <citation type="journal article" date="2019" name="Beilstein J. Org. Chem.">
        <title>Nanangenines: drimane sesquiterpenoids as the dominant metabolite cohort of a novel Australian fungus, Aspergillus nanangensis.</title>
        <authorList>
            <person name="Lacey H.J."/>
            <person name="Gilchrist C.L.M."/>
            <person name="Crombie A."/>
            <person name="Kalaitzis J.A."/>
            <person name="Vuong D."/>
            <person name="Rutledge P.J."/>
            <person name="Turner P."/>
            <person name="Pitt J.I."/>
            <person name="Lacey E."/>
            <person name="Chooi Y.H."/>
            <person name="Piggott A.M."/>
        </authorList>
    </citation>
    <scope>NUCLEOTIDE SEQUENCE</scope>
    <source>
        <strain evidence="1">MST-FP2251</strain>
    </source>
</reference>
<reference evidence="1" key="2">
    <citation type="submission" date="2020-02" db="EMBL/GenBank/DDBJ databases">
        <authorList>
            <person name="Gilchrist C.L.M."/>
            <person name="Chooi Y.-H."/>
        </authorList>
    </citation>
    <scope>NUCLEOTIDE SEQUENCE</scope>
    <source>
        <strain evidence="1">MST-FP2251</strain>
    </source>
</reference>
<evidence type="ECO:0008006" key="3">
    <source>
        <dbReference type="Google" id="ProtNLM"/>
    </source>
</evidence>
<dbReference type="InterPro" id="IPR036397">
    <property type="entry name" value="RNaseH_sf"/>
</dbReference>
<dbReference type="EMBL" id="VCAU01000073">
    <property type="protein sequence ID" value="KAF9886674.1"/>
    <property type="molecule type" value="Genomic_DNA"/>
</dbReference>
<evidence type="ECO:0000313" key="2">
    <source>
        <dbReference type="Proteomes" id="UP001194746"/>
    </source>
</evidence>
<evidence type="ECO:0000313" key="1">
    <source>
        <dbReference type="EMBL" id="KAF9886674.1"/>
    </source>
</evidence>
<comment type="caution">
    <text evidence="1">The sequence shown here is derived from an EMBL/GenBank/DDBJ whole genome shotgun (WGS) entry which is preliminary data.</text>
</comment>